<organism evidence="1 2">
    <name type="scientific">Pararge aegeria aegeria</name>
    <dbReference type="NCBI Taxonomy" id="348720"/>
    <lineage>
        <taxon>Eukaryota</taxon>
        <taxon>Metazoa</taxon>
        <taxon>Ecdysozoa</taxon>
        <taxon>Arthropoda</taxon>
        <taxon>Hexapoda</taxon>
        <taxon>Insecta</taxon>
        <taxon>Pterygota</taxon>
        <taxon>Neoptera</taxon>
        <taxon>Endopterygota</taxon>
        <taxon>Lepidoptera</taxon>
        <taxon>Glossata</taxon>
        <taxon>Ditrysia</taxon>
        <taxon>Papilionoidea</taxon>
        <taxon>Nymphalidae</taxon>
        <taxon>Satyrinae</taxon>
        <taxon>Satyrini</taxon>
        <taxon>Parargina</taxon>
        <taxon>Pararge</taxon>
    </lineage>
</organism>
<gene>
    <name evidence="1" type="primary">jg12200</name>
    <name evidence="1" type="ORF">PAEG_LOCUS1949</name>
</gene>
<evidence type="ECO:0000313" key="2">
    <source>
        <dbReference type="Proteomes" id="UP000838756"/>
    </source>
</evidence>
<evidence type="ECO:0000313" key="1">
    <source>
        <dbReference type="EMBL" id="CAH2209551.1"/>
    </source>
</evidence>
<feature type="non-terminal residue" evidence="1">
    <location>
        <position position="1"/>
    </location>
</feature>
<dbReference type="AlphaFoldDB" id="A0A8S4QKM1"/>
<keyword evidence="2" id="KW-1185">Reference proteome</keyword>
<dbReference type="Proteomes" id="UP000838756">
    <property type="component" value="Unassembled WGS sequence"/>
</dbReference>
<protein>
    <submittedName>
        <fullName evidence="1">Jg12200 protein</fullName>
    </submittedName>
</protein>
<name>A0A8S4QKM1_9NEOP</name>
<reference evidence="1" key="1">
    <citation type="submission" date="2022-03" db="EMBL/GenBank/DDBJ databases">
        <authorList>
            <person name="Lindestad O."/>
        </authorList>
    </citation>
    <scope>NUCLEOTIDE SEQUENCE</scope>
</reference>
<comment type="caution">
    <text evidence="1">The sequence shown here is derived from an EMBL/GenBank/DDBJ whole genome shotgun (WGS) entry which is preliminary data.</text>
</comment>
<sequence>AGILERAWMAGVASNIGKFHVQQAKRLRAETAQKKKKKKKLSLRINDISDCARLQEDIDRVVKWSEYNRLQFNTRKCAVMTFSRACAPVVGNYIIDVVPMTRVVEVKDLGRILIQKKKKKEKKNIIIL</sequence>
<proteinExistence type="predicted"/>
<dbReference type="OrthoDB" id="10056483at2759"/>
<accession>A0A8S4QKM1</accession>
<dbReference type="EMBL" id="CAKXAJ010006221">
    <property type="protein sequence ID" value="CAH2209551.1"/>
    <property type="molecule type" value="Genomic_DNA"/>
</dbReference>